<dbReference type="Pfam" id="PF09859">
    <property type="entry name" value="Oxygenase-NA"/>
    <property type="match status" value="1"/>
</dbReference>
<protein>
    <submittedName>
        <fullName evidence="1">Uncharacterized protein</fullName>
    </submittedName>
</protein>
<dbReference type="RefSeq" id="WP_344177994.1">
    <property type="nucleotide sequence ID" value="NZ_BAAANC010000002.1"/>
</dbReference>
<reference evidence="1 2" key="1">
    <citation type="journal article" date="2019" name="Int. J. Syst. Evol. Microbiol.">
        <title>The Global Catalogue of Microorganisms (GCM) 10K type strain sequencing project: providing services to taxonomists for standard genome sequencing and annotation.</title>
        <authorList>
            <consortium name="The Broad Institute Genomics Platform"/>
            <consortium name="The Broad Institute Genome Sequencing Center for Infectious Disease"/>
            <person name="Wu L."/>
            <person name="Ma J."/>
        </authorList>
    </citation>
    <scope>NUCLEOTIDE SEQUENCE [LARGE SCALE GENOMIC DNA]</scope>
    <source>
        <strain evidence="1 2">JCM 14303</strain>
    </source>
</reference>
<evidence type="ECO:0000313" key="2">
    <source>
        <dbReference type="Proteomes" id="UP001500363"/>
    </source>
</evidence>
<dbReference type="InterPro" id="IPR018655">
    <property type="entry name" value="DUF2086"/>
</dbReference>
<organism evidence="1 2">
    <name type="scientific">Kribbella lupini</name>
    <dbReference type="NCBI Taxonomy" id="291602"/>
    <lineage>
        <taxon>Bacteria</taxon>
        <taxon>Bacillati</taxon>
        <taxon>Actinomycetota</taxon>
        <taxon>Actinomycetes</taxon>
        <taxon>Propionibacteriales</taxon>
        <taxon>Kribbellaceae</taxon>
        <taxon>Kribbella</taxon>
    </lineage>
</organism>
<keyword evidence="2" id="KW-1185">Reference proteome</keyword>
<evidence type="ECO:0000313" key="1">
    <source>
        <dbReference type="EMBL" id="GAA1540861.1"/>
    </source>
</evidence>
<dbReference type="EMBL" id="BAAANC010000002">
    <property type="protein sequence ID" value="GAA1540861.1"/>
    <property type="molecule type" value="Genomic_DNA"/>
</dbReference>
<comment type="caution">
    <text evidence="1">The sequence shown here is derived from an EMBL/GenBank/DDBJ whole genome shotgun (WGS) entry which is preliminary data.</text>
</comment>
<accession>A0ABN2BH05</accession>
<gene>
    <name evidence="1" type="ORF">GCM10009741_49610</name>
</gene>
<name>A0ABN2BH05_9ACTN</name>
<dbReference type="Proteomes" id="UP001500363">
    <property type="component" value="Unassembled WGS sequence"/>
</dbReference>
<proteinExistence type="predicted"/>
<sequence>MNWIEELNDVGCALTPPLLTPAQCQEISGWYAEAEHFRATIDMAPVRHGVSTVRSGLRHTLGLVLHDAA</sequence>